<dbReference type="GO" id="GO:0070476">
    <property type="term" value="P:rRNA (guanine-N7)-methylation"/>
    <property type="evidence" value="ECO:0007669"/>
    <property type="project" value="TreeGrafter"/>
</dbReference>
<dbReference type="Proteomes" id="UP000008912">
    <property type="component" value="Unassembled WGS sequence"/>
</dbReference>
<evidence type="ECO:0000313" key="2">
    <source>
        <dbReference type="Ensembl" id="ENSAMEP00000042977.1"/>
    </source>
</evidence>
<evidence type="ECO:0008006" key="4">
    <source>
        <dbReference type="Google" id="ProtNLM"/>
    </source>
</evidence>
<sequence>VIPKVVSGRLLEAATPLLLVEVPKGRIEGFEHDEEFLRKMPHLLLEVDVSGGTLQSPESGHLFPNSGRIPNMLLSKEGTQT</sequence>
<dbReference type="AlphaFoldDB" id="A0A7N5KPJ2"/>
<protein>
    <recommendedName>
        <fullName evidence="4">Multifunctional methyltransferase subunit TRM112-like protein</fullName>
    </recommendedName>
</protein>
<dbReference type="InParanoid" id="A0A7N5KPJ2"/>
<dbReference type="GO" id="GO:0046982">
    <property type="term" value="F:protein heterodimerization activity"/>
    <property type="evidence" value="ECO:0007669"/>
    <property type="project" value="InterPro"/>
</dbReference>
<organism evidence="2 3">
    <name type="scientific">Ailuropoda melanoleuca</name>
    <name type="common">Giant panda</name>
    <dbReference type="NCBI Taxonomy" id="9646"/>
    <lineage>
        <taxon>Eukaryota</taxon>
        <taxon>Metazoa</taxon>
        <taxon>Chordata</taxon>
        <taxon>Craniata</taxon>
        <taxon>Vertebrata</taxon>
        <taxon>Euteleostomi</taxon>
        <taxon>Mammalia</taxon>
        <taxon>Eutheria</taxon>
        <taxon>Laurasiatheria</taxon>
        <taxon>Carnivora</taxon>
        <taxon>Caniformia</taxon>
        <taxon>Ursidae</taxon>
        <taxon>Ailuropoda</taxon>
    </lineage>
</organism>
<keyword evidence="3" id="KW-1185">Reference proteome</keyword>
<evidence type="ECO:0000256" key="1">
    <source>
        <dbReference type="SAM" id="MobiDB-lite"/>
    </source>
</evidence>
<reference evidence="2" key="3">
    <citation type="submission" date="2025-09" db="UniProtKB">
        <authorList>
            <consortium name="Ensembl"/>
        </authorList>
    </citation>
    <scope>IDENTIFICATION</scope>
</reference>
<evidence type="ECO:0000313" key="3">
    <source>
        <dbReference type="Proteomes" id="UP000008912"/>
    </source>
</evidence>
<dbReference type="GO" id="GO:0030488">
    <property type="term" value="P:tRNA methylation"/>
    <property type="evidence" value="ECO:0007669"/>
    <property type="project" value="TreeGrafter"/>
</dbReference>
<proteinExistence type="predicted"/>
<dbReference type="PANTHER" id="PTHR12773">
    <property type="entry name" value="UPF0315 PROTEIN-RELATED"/>
    <property type="match status" value="1"/>
</dbReference>
<accession>A0A7N5KPJ2</accession>
<reference evidence="2 3" key="1">
    <citation type="journal article" date="2010" name="Nature">
        <title>The sequence and de novo assembly of the giant panda genome.</title>
        <authorList>
            <person name="Li R."/>
            <person name="Fan W."/>
            <person name="Tian G."/>
            <person name="Zhu H."/>
            <person name="He L."/>
            <person name="Cai J."/>
            <person name="Huang Q."/>
            <person name="Cai Q."/>
            <person name="Li B."/>
            <person name="Bai Y."/>
            <person name="Zhang Z."/>
            <person name="Zhang Y."/>
            <person name="Wang W."/>
            <person name="Li J."/>
            <person name="Wei F."/>
            <person name="Li H."/>
            <person name="Jian M."/>
            <person name="Li J."/>
            <person name="Zhang Z."/>
            <person name="Nielsen R."/>
            <person name="Li D."/>
            <person name="Gu W."/>
            <person name="Yang Z."/>
            <person name="Xuan Z."/>
            <person name="Ryder O.A."/>
            <person name="Leung F.C."/>
            <person name="Zhou Y."/>
            <person name="Cao J."/>
            <person name="Sun X."/>
            <person name="Fu Y."/>
            <person name="Fang X."/>
            <person name="Guo X."/>
            <person name="Wang B."/>
            <person name="Hou R."/>
            <person name="Shen F."/>
            <person name="Mu B."/>
            <person name="Ni P."/>
            <person name="Lin R."/>
            <person name="Qian W."/>
            <person name="Wang G."/>
            <person name="Yu C."/>
            <person name="Nie W."/>
            <person name="Wang J."/>
            <person name="Wu Z."/>
            <person name="Liang H."/>
            <person name="Min J."/>
            <person name="Wu Q."/>
            <person name="Cheng S."/>
            <person name="Ruan J."/>
            <person name="Wang M."/>
            <person name="Shi Z."/>
            <person name="Wen M."/>
            <person name="Liu B."/>
            <person name="Ren X."/>
            <person name="Zheng H."/>
            <person name="Dong D."/>
            <person name="Cook K."/>
            <person name="Shan G."/>
            <person name="Zhang H."/>
            <person name="Kosiol C."/>
            <person name="Xie X."/>
            <person name="Lu Z."/>
            <person name="Zheng H."/>
            <person name="Li Y."/>
            <person name="Steiner C.C."/>
            <person name="Lam T.T."/>
            <person name="Lin S."/>
            <person name="Zhang Q."/>
            <person name="Li G."/>
            <person name="Tian J."/>
            <person name="Gong T."/>
            <person name="Liu H."/>
            <person name="Zhang D."/>
            <person name="Fang L."/>
            <person name="Ye C."/>
            <person name="Zhang J."/>
            <person name="Hu W."/>
            <person name="Xu A."/>
            <person name="Ren Y."/>
            <person name="Zhang G."/>
            <person name="Bruford M.W."/>
            <person name="Li Q."/>
            <person name="Ma L."/>
            <person name="Guo Y."/>
            <person name="An N."/>
            <person name="Hu Y."/>
            <person name="Zheng Y."/>
            <person name="Shi Y."/>
            <person name="Li Z."/>
            <person name="Liu Q."/>
            <person name="Chen Y."/>
            <person name="Zhao J."/>
            <person name="Qu N."/>
            <person name="Zhao S."/>
            <person name="Tian F."/>
            <person name="Wang X."/>
            <person name="Wang H."/>
            <person name="Xu L."/>
            <person name="Liu X."/>
            <person name="Vinar T."/>
            <person name="Wang Y."/>
            <person name="Lam T.W."/>
            <person name="Yiu S.M."/>
            <person name="Liu S."/>
            <person name="Zhang H."/>
            <person name="Li D."/>
            <person name="Huang Y."/>
            <person name="Wang X."/>
            <person name="Yang G."/>
            <person name="Jiang Z."/>
            <person name="Wang J."/>
            <person name="Qin N."/>
            <person name="Li L."/>
            <person name="Li J."/>
            <person name="Bolund L."/>
            <person name="Kristiansen K."/>
            <person name="Wong G.K."/>
            <person name="Olson M."/>
            <person name="Zhang X."/>
            <person name="Li S."/>
            <person name="Yang H."/>
            <person name="Wang J."/>
            <person name="Wang J."/>
        </authorList>
    </citation>
    <scope>NUCLEOTIDE SEQUENCE [LARGE SCALE GENOMIC DNA]</scope>
</reference>
<feature type="region of interest" description="Disordered" evidence="1">
    <location>
        <begin position="55"/>
        <end position="81"/>
    </location>
</feature>
<dbReference type="InterPro" id="IPR039127">
    <property type="entry name" value="Trm112"/>
</dbReference>
<dbReference type="Gene3D" id="2.20.25.10">
    <property type="match status" value="1"/>
</dbReference>
<dbReference type="GeneTree" id="ENSGT00390000009268"/>
<reference evidence="2" key="2">
    <citation type="submission" date="2025-08" db="UniProtKB">
        <authorList>
            <consortium name="Ensembl"/>
        </authorList>
    </citation>
    <scope>IDENTIFICATION</scope>
</reference>
<name>A0A7N5KPJ2_AILME</name>
<dbReference type="Ensembl" id="ENSAMET00000049863.1">
    <property type="protein sequence ID" value="ENSAMEP00000042977.1"/>
    <property type="gene ID" value="ENSAMEG00000026262.1"/>
</dbReference>
<dbReference type="PANTHER" id="PTHR12773:SF0">
    <property type="entry name" value="MULTIFUNCTIONAL METHYLTRANSFERASE SUBUNIT TRM112-LIKE PROTEIN"/>
    <property type="match status" value="1"/>
</dbReference>